<evidence type="ECO:0000256" key="4">
    <source>
        <dbReference type="ARBA" id="ARBA00022737"/>
    </source>
</evidence>
<name>A0A059F624_9MICR</name>
<evidence type="ECO:0000256" key="2">
    <source>
        <dbReference type="ARBA" id="ARBA00022707"/>
    </source>
</evidence>
<keyword evidence="9" id="KW-1185">Reference proteome</keyword>
<dbReference type="PANTHER" id="PTHR23055:SF178">
    <property type="entry name" value="NEUROCALCIN HOMOLOG"/>
    <property type="match status" value="1"/>
</dbReference>
<dbReference type="OrthoDB" id="191686at2759"/>
<evidence type="ECO:0000259" key="7">
    <source>
        <dbReference type="PROSITE" id="PS50222"/>
    </source>
</evidence>
<evidence type="ECO:0000313" key="9">
    <source>
        <dbReference type="Proteomes" id="UP000030655"/>
    </source>
</evidence>
<sequence length="185" mass="21352">MGNIRSAPDNTQNDDIEKFSHFSPEDIESWSTSFKSTFPNKKITLQNLEQQLQEFFPFGDSHNFSKLIFKTINISGTESIDFHELLIAFSILTKGSSFEKLRWIFRFYDCDSDGVVSKSEMIYACQSLFEMTNATLDYNLDAKEVVESIFSELENLSGFLTFEDFRTLAVKKSKSFKLLSNFIMD</sequence>
<reference evidence="9" key="1">
    <citation type="submission" date="2013-02" db="EMBL/GenBank/DDBJ databases">
        <authorList>
            <consortium name="The Broad Institute Genome Sequencing Platform"/>
            <person name="Cuomo C."/>
            <person name="Becnel J."/>
            <person name="Sanscrainte N."/>
            <person name="Walker B."/>
            <person name="Young S.K."/>
            <person name="Zeng Q."/>
            <person name="Gargeya S."/>
            <person name="Fitzgerald M."/>
            <person name="Haas B."/>
            <person name="Abouelleil A."/>
            <person name="Alvarado L."/>
            <person name="Arachchi H.M."/>
            <person name="Berlin A.M."/>
            <person name="Chapman S.B."/>
            <person name="Dewar J."/>
            <person name="Goldberg J."/>
            <person name="Griggs A."/>
            <person name="Gujja S."/>
            <person name="Hansen M."/>
            <person name="Howarth C."/>
            <person name="Imamovic A."/>
            <person name="Larimer J."/>
            <person name="McCowan C."/>
            <person name="Murphy C."/>
            <person name="Neiman D."/>
            <person name="Pearson M."/>
            <person name="Priest M."/>
            <person name="Roberts A."/>
            <person name="Saif S."/>
            <person name="Shea T."/>
            <person name="Sisk P."/>
            <person name="Sykes S."/>
            <person name="Wortman J."/>
            <person name="Nusbaum C."/>
            <person name="Birren B."/>
        </authorList>
    </citation>
    <scope>NUCLEOTIDE SEQUENCE [LARGE SCALE GENOMIC DNA]</scope>
    <source>
        <strain evidence="9">PRA339</strain>
    </source>
</reference>
<accession>A0A059F624</accession>
<dbReference type="VEuPathDB" id="MicrosporidiaDB:H312_00089"/>
<dbReference type="PANTHER" id="PTHR23055">
    <property type="entry name" value="CALCIUM BINDING PROTEINS"/>
    <property type="match status" value="1"/>
</dbReference>
<dbReference type="Proteomes" id="UP000030655">
    <property type="component" value="Unassembled WGS sequence"/>
</dbReference>
<keyword evidence="4" id="KW-0677">Repeat</keyword>
<dbReference type="AlphaFoldDB" id="A0A059F624"/>
<reference evidence="8 9" key="2">
    <citation type="submission" date="2014-03" db="EMBL/GenBank/DDBJ databases">
        <title>The Genome Sequence of Anncaliia algerae insect isolate PRA339.</title>
        <authorList>
            <consortium name="The Broad Institute Genome Sequencing Platform"/>
            <consortium name="The Broad Institute Genome Sequencing Center for Infectious Disease"/>
            <person name="Cuomo C."/>
            <person name="Becnel J."/>
            <person name="Sanscrainte N."/>
            <person name="Walker B."/>
            <person name="Young S.K."/>
            <person name="Zeng Q."/>
            <person name="Gargeya S."/>
            <person name="Fitzgerald M."/>
            <person name="Haas B."/>
            <person name="Abouelleil A."/>
            <person name="Alvarado L."/>
            <person name="Arachchi H.M."/>
            <person name="Berlin A.M."/>
            <person name="Chapman S.B."/>
            <person name="Dewar J."/>
            <person name="Goldberg J."/>
            <person name="Griggs A."/>
            <person name="Gujja S."/>
            <person name="Hansen M."/>
            <person name="Howarth C."/>
            <person name="Imamovic A."/>
            <person name="Larimer J."/>
            <person name="McCowan C."/>
            <person name="Murphy C."/>
            <person name="Neiman D."/>
            <person name="Pearson M."/>
            <person name="Priest M."/>
            <person name="Roberts A."/>
            <person name="Saif S."/>
            <person name="Shea T."/>
            <person name="Sisk P."/>
            <person name="Sykes S."/>
            <person name="Wortman J."/>
            <person name="Nusbaum C."/>
            <person name="Birren B."/>
        </authorList>
    </citation>
    <scope>NUCLEOTIDE SEQUENCE [LARGE SCALE GENOMIC DNA]</scope>
    <source>
        <strain evidence="8 9">PRA339</strain>
    </source>
</reference>
<dbReference type="InterPro" id="IPR028846">
    <property type="entry name" value="Recoverin"/>
</dbReference>
<evidence type="ECO:0000256" key="5">
    <source>
        <dbReference type="ARBA" id="ARBA00022837"/>
    </source>
</evidence>
<dbReference type="HOGENOM" id="CLU_072366_1_0_1"/>
<evidence type="ECO:0000313" key="8">
    <source>
        <dbReference type="EMBL" id="KCZ82431.1"/>
    </source>
</evidence>
<dbReference type="STRING" id="1288291.A0A059F624"/>
<evidence type="ECO:0000256" key="6">
    <source>
        <dbReference type="ARBA" id="ARBA00023288"/>
    </source>
</evidence>
<dbReference type="GO" id="GO:0005509">
    <property type="term" value="F:calcium ion binding"/>
    <property type="evidence" value="ECO:0007669"/>
    <property type="project" value="InterPro"/>
</dbReference>
<feature type="domain" description="EF-hand" evidence="7">
    <location>
        <begin position="96"/>
        <end position="131"/>
    </location>
</feature>
<evidence type="ECO:0000256" key="3">
    <source>
        <dbReference type="ARBA" id="ARBA00022723"/>
    </source>
</evidence>
<dbReference type="PRINTS" id="PR00450">
    <property type="entry name" value="RECOVERIN"/>
</dbReference>
<keyword evidence="3" id="KW-0479">Metal-binding</keyword>
<keyword evidence="6" id="KW-0449">Lipoprotein</keyword>
<comment type="similarity">
    <text evidence="1">Belongs to the recoverin family.</text>
</comment>
<dbReference type="Pfam" id="PF13499">
    <property type="entry name" value="EF-hand_7"/>
    <property type="match status" value="1"/>
</dbReference>
<protein>
    <recommendedName>
        <fullName evidence="7">EF-hand domain-containing protein</fullName>
    </recommendedName>
</protein>
<dbReference type="InterPro" id="IPR011992">
    <property type="entry name" value="EF-hand-dom_pair"/>
</dbReference>
<dbReference type="PROSITE" id="PS50222">
    <property type="entry name" value="EF_HAND_2"/>
    <property type="match status" value="1"/>
</dbReference>
<dbReference type="SUPFAM" id="SSF47473">
    <property type="entry name" value="EF-hand"/>
    <property type="match status" value="1"/>
</dbReference>
<gene>
    <name evidence="8" type="ORF">H312_00089</name>
</gene>
<keyword evidence="5" id="KW-0106">Calcium</keyword>
<evidence type="ECO:0000256" key="1">
    <source>
        <dbReference type="ARBA" id="ARBA00006049"/>
    </source>
</evidence>
<dbReference type="PROSITE" id="PS00018">
    <property type="entry name" value="EF_HAND_1"/>
    <property type="match status" value="1"/>
</dbReference>
<proteinExistence type="inferred from homology"/>
<dbReference type="Gene3D" id="1.10.238.10">
    <property type="entry name" value="EF-hand"/>
    <property type="match status" value="1"/>
</dbReference>
<keyword evidence="2" id="KW-0519">Myristate</keyword>
<dbReference type="EMBL" id="KK365130">
    <property type="protein sequence ID" value="KCZ82431.1"/>
    <property type="molecule type" value="Genomic_DNA"/>
</dbReference>
<organism evidence="8 9">
    <name type="scientific">Anncaliia algerae PRA339</name>
    <dbReference type="NCBI Taxonomy" id="1288291"/>
    <lineage>
        <taxon>Eukaryota</taxon>
        <taxon>Fungi</taxon>
        <taxon>Fungi incertae sedis</taxon>
        <taxon>Microsporidia</taxon>
        <taxon>Tubulinosematoidea</taxon>
        <taxon>Tubulinosematidae</taxon>
        <taxon>Anncaliia</taxon>
    </lineage>
</organism>
<dbReference type="InterPro" id="IPR002048">
    <property type="entry name" value="EF_hand_dom"/>
</dbReference>
<dbReference type="InterPro" id="IPR018247">
    <property type="entry name" value="EF_Hand_1_Ca_BS"/>
</dbReference>
<dbReference type="SMART" id="SM00054">
    <property type="entry name" value="EFh"/>
    <property type="match status" value="2"/>
</dbReference>